<evidence type="ECO:0000313" key="3">
    <source>
        <dbReference type="Proteomes" id="UP000004001"/>
    </source>
</evidence>
<dbReference type="Proteomes" id="UP000004001">
    <property type="component" value="Unassembled WGS sequence"/>
</dbReference>
<protein>
    <submittedName>
        <fullName evidence="2">Uncharacterized protein</fullName>
    </submittedName>
</protein>
<keyword evidence="1" id="KW-1133">Transmembrane helix</keyword>
<proteinExistence type="predicted"/>
<evidence type="ECO:0000313" key="2">
    <source>
        <dbReference type="EMBL" id="EFA97021.1"/>
    </source>
</evidence>
<dbReference type="AlphaFoldDB" id="D1W0V5"/>
<reference evidence="2 3" key="1">
    <citation type="submission" date="2009-12" db="EMBL/GenBank/DDBJ databases">
        <title>Genome Sequence of Prevotella timonensis CRIS 5C-B1.</title>
        <authorList>
            <person name="Durkin A.S."/>
            <person name="Madupu R."/>
            <person name="Torralba M."/>
            <person name="Methe B."/>
            <person name="Sutton G."/>
            <person name="Strausberg R.L."/>
            <person name="Nelson K.E."/>
        </authorList>
    </citation>
    <scope>NUCLEOTIDE SEQUENCE [LARGE SCALE GENOMIC DNA]</scope>
    <source>
        <strain evidence="2 3">CRIS 5C-B1</strain>
    </source>
</reference>
<keyword evidence="3" id="KW-1185">Reference proteome</keyword>
<keyword evidence="1" id="KW-0472">Membrane</keyword>
<name>D1W0V5_9BACT</name>
<evidence type="ECO:0000256" key="1">
    <source>
        <dbReference type="SAM" id="Phobius"/>
    </source>
</evidence>
<feature type="transmembrane region" description="Helical" evidence="1">
    <location>
        <begin position="31"/>
        <end position="48"/>
    </location>
</feature>
<comment type="caution">
    <text evidence="2">The sequence shown here is derived from an EMBL/GenBank/DDBJ whole genome shotgun (WGS) entry which is preliminary data.</text>
</comment>
<sequence length="49" mass="5263">MFIAAVIIYIVLALVLGAAWPFDIFGGHGCLLQVIAAAWWILLIASFSS</sequence>
<gene>
    <name evidence="2" type="ORF">HMPREF9019_1242</name>
</gene>
<organism evidence="2 3">
    <name type="scientific">Hoylesella timonensis CRIS 5C-B1</name>
    <dbReference type="NCBI Taxonomy" id="679189"/>
    <lineage>
        <taxon>Bacteria</taxon>
        <taxon>Pseudomonadati</taxon>
        <taxon>Bacteroidota</taxon>
        <taxon>Bacteroidia</taxon>
        <taxon>Bacteroidales</taxon>
        <taxon>Prevotellaceae</taxon>
        <taxon>Hoylesella</taxon>
    </lineage>
</organism>
<accession>D1W0V5</accession>
<keyword evidence="1" id="KW-0812">Transmembrane</keyword>
<dbReference type="EMBL" id="ADEF01000048">
    <property type="protein sequence ID" value="EFA97021.1"/>
    <property type="molecule type" value="Genomic_DNA"/>
</dbReference>